<organism evidence="1 2">
    <name type="scientific">Enterococcus faecium</name>
    <name type="common">Streptococcus faecium</name>
    <dbReference type="NCBI Taxonomy" id="1352"/>
    <lineage>
        <taxon>Bacteria</taxon>
        <taxon>Bacillati</taxon>
        <taxon>Bacillota</taxon>
        <taxon>Bacilli</taxon>
        <taxon>Lactobacillales</taxon>
        <taxon>Enterococcaceae</taxon>
        <taxon>Enterococcus</taxon>
    </lineage>
</organism>
<dbReference type="Proteomes" id="UP000194885">
    <property type="component" value="Unassembled WGS sequence"/>
</dbReference>
<feature type="non-terminal residue" evidence="1">
    <location>
        <position position="1"/>
    </location>
</feature>
<reference evidence="1 2" key="1">
    <citation type="submission" date="2017-05" db="EMBL/GenBank/DDBJ databases">
        <title>The Genome Sequence of Enterococcus faecium 7H8_DIV0219.</title>
        <authorList>
            <consortium name="The Broad Institute Genomics Platform"/>
            <consortium name="The Broad Institute Genomic Center for Infectious Diseases"/>
            <person name="Earl A."/>
            <person name="Manson A."/>
            <person name="Schwartman J."/>
            <person name="Gilmore M."/>
            <person name="Abouelleil A."/>
            <person name="Cao P."/>
            <person name="Chapman S."/>
            <person name="Cusick C."/>
            <person name="Shea T."/>
            <person name="Young S."/>
            <person name="Neafsey D."/>
            <person name="Nusbaum C."/>
            <person name="Birren B."/>
        </authorList>
    </citation>
    <scope>NUCLEOTIDE SEQUENCE [LARGE SCALE GENOMIC DNA]</scope>
    <source>
        <strain evidence="1 2">7H8_DIV0219</strain>
    </source>
</reference>
<sequence>AEYTAYYKKKYAETPKHKHKRAIVLTARKFTRLVDTLLRNHQLYMPPRSVIDK</sequence>
<name>A0A242ANF3_ENTFC</name>
<evidence type="ECO:0000313" key="1">
    <source>
        <dbReference type="EMBL" id="OTN82266.1"/>
    </source>
</evidence>
<proteinExistence type="predicted"/>
<comment type="caution">
    <text evidence="1">The sequence shown here is derived from an EMBL/GenBank/DDBJ whole genome shotgun (WGS) entry which is preliminary data.</text>
</comment>
<accession>A0A242ANF3</accession>
<gene>
    <name evidence="1" type="ORF">A5810_003201</name>
</gene>
<dbReference type="EMBL" id="NGKW01000042">
    <property type="protein sequence ID" value="OTN82266.1"/>
    <property type="molecule type" value="Genomic_DNA"/>
</dbReference>
<dbReference type="AlphaFoldDB" id="A0A242ANF3"/>
<protein>
    <submittedName>
        <fullName evidence="1">Transposase</fullName>
    </submittedName>
</protein>
<evidence type="ECO:0000313" key="2">
    <source>
        <dbReference type="Proteomes" id="UP000194885"/>
    </source>
</evidence>